<dbReference type="EMBL" id="VEPZ02000982">
    <property type="protein sequence ID" value="KAE8705471.1"/>
    <property type="molecule type" value="Genomic_DNA"/>
</dbReference>
<protein>
    <submittedName>
        <fullName evidence="2">Polyprotein</fullName>
    </submittedName>
</protein>
<accession>A0A6A3ALJ3</accession>
<reference evidence="2" key="1">
    <citation type="submission" date="2019-09" db="EMBL/GenBank/DDBJ databases">
        <title>Draft genome information of white flower Hibiscus syriacus.</title>
        <authorList>
            <person name="Kim Y.-M."/>
        </authorList>
    </citation>
    <scope>NUCLEOTIDE SEQUENCE [LARGE SCALE GENOMIC DNA]</scope>
    <source>
        <strain evidence="2">YM2019G1</strain>
    </source>
</reference>
<evidence type="ECO:0000313" key="2">
    <source>
        <dbReference type="EMBL" id="KAE8705471.1"/>
    </source>
</evidence>
<keyword evidence="3" id="KW-1185">Reference proteome</keyword>
<dbReference type="GO" id="GO:0009630">
    <property type="term" value="P:gravitropism"/>
    <property type="evidence" value="ECO:0007669"/>
    <property type="project" value="InterPro"/>
</dbReference>
<feature type="compositionally biased region" description="Polar residues" evidence="1">
    <location>
        <begin position="49"/>
        <end position="85"/>
    </location>
</feature>
<comment type="caution">
    <text evidence="2">The sequence shown here is derived from an EMBL/GenBank/DDBJ whole genome shotgun (WGS) entry which is preliminary data.</text>
</comment>
<name>A0A6A3ALJ3_HIBSY</name>
<gene>
    <name evidence="2" type="ORF">F3Y22_tig00110429pilonHSYRG01370</name>
</gene>
<dbReference type="InterPro" id="IPR038928">
    <property type="entry name" value="LAZY1"/>
</dbReference>
<dbReference type="PANTHER" id="PTHR34959:SF3">
    <property type="entry name" value="PROTEIN LAZY 1"/>
    <property type="match status" value="1"/>
</dbReference>
<feature type="region of interest" description="Disordered" evidence="1">
    <location>
        <begin position="48"/>
        <end position="87"/>
    </location>
</feature>
<sequence length="252" mass="28098">MAFLPLAPLIRTLTFPIPRQLIVTENRLKLINKELEKFLGAEAKEEGCNDSSARNSYLSTGRSSHCSTSTLSGRPNEGPDTNGNDATLCPLQGYLSGSAIELSETTTVAKKEHRTSLGELFQRTKITDESLWSDCDDEQHSEKEGDKSAVQIMKKKMPNAFRCSTAATGGNISTYNHGKPQKNENKEGIVYDVGHMLADDDIIIYPHRSLSKNVWRYKSLSKPPQFTLSCYDSNGNRECWIKTDADYLVLEL</sequence>
<dbReference type="GO" id="GO:2000012">
    <property type="term" value="P:regulation of auxin polar transport"/>
    <property type="evidence" value="ECO:0007669"/>
    <property type="project" value="InterPro"/>
</dbReference>
<dbReference type="Proteomes" id="UP000436088">
    <property type="component" value="Unassembled WGS sequence"/>
</dbReference>
<proteinExistence type="predicted"/>
<organism evidence="2 3">
    <name type="scientific">Hibiscus syriacus</name>
    <name type="common">Rose of Sharon</name>
    <dbReference type="NCBI Taxonomy" id="106335"/>
    <lineage>
        <taxon>Eukaryota</taxon>
        <taxon>Viridiplantae</taxon>
        <taxon>Streptophyta</taxon>
        <taxon>Embryophyta</taxon>
        <taxon>Tracheophyta</taxon>
        <taxon>Spermatophyta</taxon>
        <taxon>Magnoliopsida</taxon>
        <taxon>eudicotyledons</taxon>
        <taxon>Gunneridae</taxon>
        <taxon>Pentapetalae</taxon>
        <taxon>rosids</taxon>
        <taxon>malvids</taxon>
        <taxon>Malvales</taxon>
        <taxon>Malvaceae</taxon>
        <taxon>Malvoideae</taxon>
        <taxon>Hibiscus</taxon>
    </lineage>
</organism>
<evidence type="ECO:0000256" key="1">
    <source>
        <dbReference type="SAM" id="MobiDB-lite"/>
    </source>
</evidence>
<dbReference type="PANTHER" id="PTHR34959">
    <property type="entry name" value="PROTEIN LAZY 1"/>
    <property type="match status" value="1"/>
</dbReference>
<dbReference type="AlphaFoldDB" id="A0A6A3ALJ3"/>
<evidence type="ECO:0000313" key="3">
    <source>
        <dbReference type="Proteomes" id="UP000436088"/>
    </source>
</evidence>